<evidence type="ECO:0000313" key="1">
    <source>
        <dbReference type="EMBL" id="VEU63262.1"/>
    </source>
</evidence>
<evidence type="ECO:0000313" key="2">
    <source>
        <dbReference type="Proteomes" id="UP000289952"/>
    </source>
</evidence>
<dbReference type="Proteomes" id="UP000289952">
    <property type="component" value="Chromosome"/>
</dbReference>
<organism evidence="1 2">
    <name type="scientific">Mycoplasmopsis bovirhinis</name>
    <dbReference type="NCBI Taxonomy" id="29553"/>
    <lineage>
        <taxon>Bacteria</taxon>
        <taxon>Bacillati</taxon>
        <taxon>Mycoplasmatota</taxon>
        <taxon>Mycoplasmoidales</taxon>
        <taxon>Metamycoplasmataceae</taxon>
        <taxon>Mycoplasmopsis</taxon>
    </lineage>
</organism>
<dbReference type="EMBL" id="LR214972">
    <property type="protein sequence ID" value="VEU63262.1"/>
    <property type="molecule type" value="Genomic_DNA"/>
</dbReference>
<sequence>MLQKTKKRILKYSLFGFGLLAIPLTLISIYFIEREKINRLSRIGVHTYWNTTKKVWTKEGYSPILFWVDLDRVTEEDKQKYQQHKLLYPEHQESKYYDATGIAYSYFNYIDYSNYPNSTPKWITKNITKTTYLIKSEEGFIKLLQTKNPTYYSEKTQITSEFNELLNNIDFNKQDLLILNNYNSQIFARSDNREKKLNINDLIFDKDAKKLKISFSYNDKYNFYILHNDAIYASNTAVGSNNWFKTYFLIIDKSDATSPDDLYMDFVYK</sequence>
<dbReference type="RefSeq" id="WP_120160527.1">
    <property type="nucleotide sequence ID" value="NZ_AP018135.1"/>
</dbReference>
<name>A0A224ARX1_9BACT</name>
<gene>
    <name evidence="1" type="ORF">NCTC10118_00377</name>
</gene>
<proteinExistence type="predicted"/>
<keyword evidence="2" id="KW-1185">Reference proteome</keyword>
<reference evidence="1 2" key="1">
    <citation type="submission" date="2019-01" db="EMBL/GenBank/DDBJ databases">
        <authorList>
            <consortium name="Pathogen Informatics"/>
        </authorList>
    </citation>
    <scope>NUCLEOTIDE SEQUENCE [LARGE SCALE GENOMIC DNA]</scope>
    <source>
        <strain evidence="1 2">NCTC10118</strain>
    </source>
</reference>
<protein>
    <submittedName>
        <fullName evidence="1">Uncharacterized protein</fullName>
    </submittedName>
</protein>
<dbReference type="OrthoDB" id="400486at2"/>
<accession>A0A224ARX1</accession>
<dbReference type="AlphaFoldDB" id="A0A224ARX1"/>